<organism evidence="2 3">
    <name type="scientific">Prochlorococcus phage P-HM2</name>
    <dbReference type="NCBI Taxonomy" id="445696"/>
    <lineage>
        <taxon>Viruses</taxon>
        <taxon>Duplodnaviria</taxon>
        <taxon>Heunggongvirae</taxon>
        <taxon>Uroviricota</taxon>
        <taxon>Caudoviricetes</taxon>
        <taxon>Eurybiavirus</taxon>
        <taxon>Eurybiavirus PHM2</taxon>
    </lineage>
</organism>
<dbReference type="GeneID" id="10328106"/>
<dbReference type="KEGG" id="vg:10328106"/>
<dbReference type="OrthoDB" id="23934at10239"/>
<evidence type="ECO:0000313" key="2">
    <source>
        <dbReference type="EMBL" id="ADP00014.1"/>
    </source>
</evidence>
<dbReference type="Proteomes" id="UP000006538">
    <property type="component" value="Segment"/>
</dbReference>
<dbReference type="InterPro" id="IPR021355">
    <property type="entry name" value="Phage_Syn9_Gp224"/>
</dbReference>
<dbReference type="Pfam" id="PF11189">
    <property type="entry name" value="DUF2973"/>
    <property type="match status" value="1"/>
</dbReference>
<sequence length="76" mass="8702">METNIILFFSAAGMVITFIMGGIIGWIYKQNVDQNTLKRQMNNLHPEFLNGNGSYVNEELLAVRFMDDDDILDDDD</sequence>
<accession>E3ST85</accession>
<feature type="transmembrane region" description="Helical" evidence="1">
    <location>
        <begin position="6"/>
        <end position="28"/>
    </location>
</feature>
<keyword evidence="1" id="KW-0812">Transmembrane</keyword>
<name>E3ST85_9CAUD</name>
<evidence type="ECO:0000313" key="3">
    <source>
        <dbReference type="Proteomes" id="UP000006538"/>
    </source>
</evidence>
<evidence type="ECO:0000256" key="1">
    <source>
        <dbReference type="SAM" id="Phobius"/>
    </source>
</evidence>
<dbReference type="EMBL" id="GU075905">
    <property type="protein sequence ID" value="ADP00014.1"/>
    <property type="molecule type" value="Genomic_DNA"/>
</dbReference>
<proteinExistence type="predicted"/>
<keyword evidence="3" id="KW-1185">Reference proteome</keyword>
<keyword evidence="1" id="KW-0472">Membrane</keyword>
<keyword evidence="1" id="KW-1133">Transmembrane helix</keyword>
<protein>
    <submittedName>
        <fullName evidence="2">Uncharacterized protein</fullName>
    </submittedName>
</protein>
<dbReference type="RefSeq" id="YP_004323604.1">
    <property type="nucleotide sequence ID" value="NC_015284.1"/>
</dbReference>
<reference evidence="2 3" key="1">
    <citation type="journal article" date="2010" name="Environ. Microbiol.">
        <title>Genomic analysis of oceanic cyanobacterial myoviruses compared with T4-like myoviruses from diverse hosts and environments.</title>
        <authorList>
            <person name="Sullivan M.B."/>
            <person name="Huang K.H."/>
            <person name="Ignacio-Espinoza J.C."/>
            <person name="Berlin A.M."/>
            <person name="Kelly L."/>
            <person name="Weigele P.R."/>
            <person name="DeFrancesco A.S."/>
            <person name="Kern S.E."/>
            <person name="Thompson L.R."/>
            <person name="Young S."/>
            <person name="Yandava C."/>
            <person name="Fu R."/>
            <person name="Krastins B."/>
            <person name="Chase M."/>
            <person name="Sarracino D."/>
            <person name="Osburne M.S."/>
            <person name="Henn M.R."/>
            <person name="Chisholm S.W."/>
        </authorList>
    </citation>
    <scope>NUCLEOTIDE SEQUENCE [LARGE SCALE GENOMIC DNA]</scope>
    <source>
        <strain evidence="2">M4-259</strain>
    </source>
</reference>
<gene>
    <name evidence="2" type="ORF">PHM2_235</name>
</gene>